<feature type="non-terminal residue" evidence="8">
    <location>
        <position position="1"/>
    </location>
</feature>
<keyword evidence="6" id="KW-0012">Acyltransferase</keyword>
<evidence type="ECO:0000256" key="1">
    <source>
        <dbReference type="ARBA" id="ARBA00004477"/>
    </source>
</evidence>
<evidence type="ECO:0000256" key="5">
    <source>
        <dbReference type="ARBA" id="ARBA00022824"/>
    </source>
</evidence>
<proteinExistence type="predicted"/>
<gene>
    <name evidence="8" type="ORF">M9458_038889</name>
</gene>
<comment type="caution">
    <text evidence="8">The sequence shown here is derived from an EMBL/GenBank/DDBJ whole genome shotgun (WGS) entry which is preliminary data.</text>
</comment>
<reference evidence="8 9" key="1">
    <citation type="submission" date="2024-05" db="EMBL/GenBank/DDBJ databases">
        <title>Genome sequencing and assembly of Indian major carp, Cirrhinus mrigala (Hamilton, 1822).</title>
        <authorList>
            <person name="Mohindra V."/>
            <person name="Chowdhury L.M."/>
            <person name="Lal K."/>
            <person name="Jena J.K."/>
        </authorList>
    </citation>
    <scope>NUCLEOTIDE SEQUENCE [LARGE SCALE GENOMIC DNA]</scope>
    <source>
        <strain evidence="8">CM1030</strain>
        <tissue evidence="8">Blood</tissue>
    </source>
</reference>
<keyword evidence="7" id="KW-1133">Transmembrane helix</keyword>
<dbReference type="GO" id="GO:0004144">
    <property type="term" value="F:diacylglycerol O-acyltransferase activity"/>
    <property type="evidence" value="ECO:0007669"/>
    <property type="project" value="UniProtKB-EC"/>
</dbReference>
<dbReference type="AlphaFoldDB" id="A0ABD0NZ15"/>
<evidence type="ECO:0000313" key="8">
    <source>
        <dbReference type="EMBL" id="KAL0167045.1"/>
    </source>
</evidence>
<dbReference type="PANTHER" id="PTHR10408">
    <property type="entry name" value="STEROL O-ACYLTRANSFERASE"/>
    <property type="match status" value="1"/>
</dbReference>
<comment type="pathway">
    <text evidence="2">Lipid metabolism.</text>
</comment>
<organism evidence="8 9">
    <name type="scientific">Cirrhinus mrigala</name>
    <name type="common">Mrigala</name>
    <dbReference type="NCBI Taxonomy" id="683832"/>
    <lineage>
        <taxon>Eukaryota</taxon>
        <taxon>Metazoa</taxon>
        <taxon>Chordata</taxon>
        <taxon>Craniata</taxon>
        <taxon>Vertebrata</taxon>
        <taxon>Euteleostomi</taxon>
        <taxon>Actinopterygii</taxon>
        <taxon>Neopterygii</taxon>
        <taxon>Teleostei</taxon>
        <taxon>Ostariophysi</taxon>
        <taxon>Cypriniformes</taxon>
        <taxon>Cyprinidae</taxon>
        <taxon>Labeoninae</taxon>
        <taxon>Labeonini</taxon>
        <taxon>Cirrhinus</taxon>
    </lineage>
</organism>
<keyword evidence="7" id="KW-0812">Transmembrane</keyword>
<evidence type="ECO:0000256" key="6">
    <source>
        <dbReference type="ARBA" id="ARBA00023315"/>
    </source>
</evidence>
<sequence>CLMAQAPPLLPVPLQVPNHFIWLIFFYWYFHSSMNFIAELMQFGDREFYRDWW</sequence>
<dbReference type="InterPro" id="IPR014371">
    <property type="entry name" value="Oat_ACAT_DAG_ARE"/>
</dbReference>
<evidence type="ECO:0000256" key="7">
    <source>
        <dbReference type="SAM" id="Phobius"/>
    </source>
</evidence>
<evidence type="ECO:0000256" key="3">
    <source>
        <dbReference type="ARBA" id="ARBA00013244"/>
    </source>
</evidence>
<comment type="subcellular location">
    <subcellularLocation>
        <location evidence="1">Endoplasmic reticulum membrane</location>
        <topology evidence="1">Multi-pass membrane protein</topology>
    </subcellularLocation>
</comment>
<dbReference type="GO" id="GO:0005789">
    <property type="term" value="C:endoplasmic reticulum membrane"/>
    <property type="evidence" value="ECO:0007669"/>
    <property type="project" value="UniProtKB-SubCell"/>
</dbReference>
<dbReference type="EMBL" id="JAMKFB020000019">
    <property type="protein sequence ID" value="KAL0167045.1"/>
    <property type="molecule type" value="Genomic_DNA"/>
</dbReference>
<accession>A0ABD0NZ15</accession>
<feature type="transmembrane region" description="Helical" evidence="7">
    <location>
        <begin position="20"/>
        <end position="38"/>
    </location>
</feature>
<keyword evidence="7" id="KW-0472">Membrane</keyword>
<evidence type="ECO:0000256" key="4">
    <source>
        <dbReference type="ARBA" id="ARBA00022679"/>
    </source>
</evidence>
<name>A0ABD0NZ15_CIRMR</name>
<keyword evidence="4" id="KW-0808">Transferase</keyword>
<dbReference type="Proteomes" id="UP001529510">
    <property type="component" value="Unassembled WGS sequence"/>
</dbReference>
<evidence type="ECO:0000313" key="9">
    <source>
        <dbReference type="Proteomes" id="UP001529510"/>
    </source>
</evidence>
<keyword evidence="9" id="KW-1185">Reference proteome</keyword>
<evidence type="ECO:0000256" key="2">
    <source>
        <dbReference type="ARBA" id="ARBA00005189"/>
    </source>
</evidence>
<dbReference type="PANTHER" id="PTHR10408:SF7">
    <property type="entry name" value="DIACYLGLYCEROL O-ACYLTRANSFERASE 1"/>
    <property type="match status" value="1"/>
</dbReference>
<keyword evidence="5" id="KW-0256">Endoplasmic reticulum</keyword>
<dbReference type="EC" id="2.3.1.20" evidence="3"/>
<protein>
    <recommendedName>
        <fullName evidence="3">diacylglycerol O-acyltransferase</fullName>
        <ecNumber evidence="3">2.3.1.20</ecNumber>
    </recommendedName>
</protein>